<name>A0AAD5WP60_9PEZI</name>
<dbReference type="Proteomes" id="UP001201980">
    <property type="component" value="Unassembled WGS sequence"/>
</dbReference>
<evidence type="ECO:0000256" key="1">
    <source>
        <dbReference type="SAM" id="MobiDB-lite"/>
    </source>
</evidence>
<reference evidence="3" key="1">
    <citation type="submission" date="2022-07" db="EMBL/GenBank/DDBJ databases">
        <title>Draft genome sequence of Zalerion maritima ATCC 34329, a (micro)plastics degrading marine fungus.</title>
        <authorList>
            <person name="Paco A."/>
            <person name="Goncalves M.F.M."/>
            <person name="Rocha-Santos T.A.P."/>
            <person name="Alves A."/>
        </authorList>
    </citation>
    <scope>NUCLEOTIDE SEQUENCE</scope>
    <source>
        <strain evidence="3">ATCC 34329</strain>
    </source>
</reference>
<feature type="compositionally biased region" description="Basic and acidic residues" evidence="1">
    <location>
        <begin position="127"/>
        <end position="137"/>
    </location>
</feature>
<sequence>MKALLSSTEPLRQAIICRLPANRAVLRLMIGAAIITALLFLLHLEQPSSLCSPGSKLCFSSPEQATFAQDPSEDTSTPGTSASNHQNSQGNQPEAGPATETEVVEPGMEPTTTLVVAAKTIEPVSEPTKKPESEWHEAINAPSDFDPNDLTIGKEACYVSFPRILDDVKRPWMHFADLGIIDDEVNWIDLTEGRMKLSIVDKKILIHDVNLPTVKMRADALATLQSLHDALNSTDEVFNSIDFVMDVKDKVPDVNDPVWVFTRRFQENRTWLMPSSNFLFGFHPDRVSSTYVNAVEKGAAAARIVVDSSKAKLTRQFVSQPQLGNMGPTRERFIANVQEYEQSVEFEEKITRAVATWPSGHPPGGRNPTKAFLDDQLFGEEWGIHTDPRDKSSGIEGYGKDVDVEKDPGRALCQHKYIIWDESFGSNYIDSVGICGSVVFRGKSDWIDLYSELTMADAGFDAGSRKPYRPSQDPVLGRWHDGTHITQMIKHNLVYVRTDMQDVKYKIQALEKMSAYARSIAENQAKTYRKRYLTRAAAACYWRTLVRAYGDIYSSIKYEKYDF</sequence>
<keyword evidence="2" id="KW-1133">Transmembrane helix</keyword>
<keyword evidence="2" id="KW-0812">Transmembrane</keyword>
<feature type="region of interest" description="Disordered" evidence="1">
    <location>
        <begin position="123"/>
        <end position="142"/>
    </location>
</feature>
<dbReference type="AlphaFoldDB" id="A0AAD5WP60"/>
<evidence type="ECO:0000256" key="2">
    <source>
        <dbReference type="SAM" id="Phobius"/>
    </source>
</evidence>
<comment type="caution">
    <text evidence="3">The sequence shown here is derived from an EMBL/GenBank/DDBJ whole genome shotgun (WGS) entry which is preliminary data.</text>
</comment>
<evidence type="ECO:0000313" key="3">
    <source>
        <dbReference type="EMBL" id="KAJ2894516.1"/>
    </source>
</evidence>
<gene>
    <name evidence="3" type="ORF">MKZ38_007466</name>
</gene>
<feature type="region of interest" description="Disordered" evidence="1">
    <location>
        <begin position="62"/>
        <end position="104"/>
    </location>
</feature>
<dbReference type="EMBL" id="JAKWBI020000488">
    <property type="protein sequence ID" value="KAJ2894516.1"/>
    <property type="molecule type" value="Genomic_DNA"/>
</dbReference>
<evidence type="ECO:0000313" key="4">
    <source>
        <dbReference type="Proteomes" id="UP001201980"/>
    </source>
</evidence>
<proteinExistence type="predicted"/>
<keyword evidence="2" id="KW-0472">Membrane</keyword>
<feature type="compositionally biased region" description="Polar residues" evidence="1">
    <location>
        <begin position="62"/>
        <end position="92"/>
    </location>
</feature>
<accession>A0AAD5WP60</accession>
<keyword evidence="4" id="KW-1185">Reference proteome</keyword>
<organism evidence="3 4">
    <name type="scientific">Zalerion maritima</name>
    <dbReference type="NCBI Taxonomy" id="339359"/>
    <lineage>
        <taxon>Eukaryota</taxon>
        <taxon>Fungi</taxon>
        <taxon>Dikarya</taxon>
        <taxon>Ascomycota</taxon>
        <taxon>Pezizomycotina</taxon>
        <taxon>Sordariomycetes</taxon>
        <taxon>Lulworthiomycetidae</taxon>
        <taxon>Lulworthiales</taxon>
        <taxon>Lulworthiaceae</taxon>
        <taxon>Zalerion</taxon>
    </lineage>
</organism>
<feature type="transmembrane region" description="Helical" evidence="2">
    <location>
        <begin position="24"/>
        <end position="44"/>
    </location>
</feature>
<protein>
    <submittedName>
        <fullName evidence="3">Uncharacterized protein</fullName>
    </submittedName>
</protein>